<gene>
    <name evidence="2" type="ORF">C6571_15290</name>
</gene>
<dbReference type="Proteomes" id="UP000239326">
    <property type="component" value="Chromosome"/>
</dbReference>
<dbReference type="InterPro" id="IPR054213">
    <property type="entry name" value="DUF6920"/>
</dbReference>
<evidence type="ECO:0000313" key="2">
    <source>
        <dbReference type="EMBL" id="AVO42471.1"/>
    </source>
</evidence>
<reference evidence="2 3" key="1">
    <citation type="submission" date="2018-03" db="EMBL/GenBank/DDBJ databases">
        <title>Genome sequencing of Simplicispira sp.</title>
        <authorList>
            <person name="Kim S.-J."/>
            <person name="Heo J."/>
            <person name="Kwon S.-W."/>
        </authorList>
    </citation>
    <scope>NUCLEOTIDE SEQUENCE [LARGE SCALE GENOMIC DNA]</scope>
    <source>
        <strain evidence="2 3">SC1-8</strain>
    </source>
</reference>
<accession>A0A2S0N3C3</accession>
<name>A0A2S0N3C3_9BURK</name>
<protein>
    <submittedName>
        <fullName evidence="2">Uncharacterized protein</fullName>
    </submittedName>
</protein>
<sequence length="292" mass="32033">MGFLKIAVAILAIAGLALAVLTVWGYWRWQGLTQGLVEQLDAARLEPRPALFDTRELDGLPPVVQRYFRAVLPEGAPIIAAAEIEHSGRFNMGETADAWKPFSSRQRVVMHRPGFVWDGAIRMLPGLSVRVHDAYVAGEGVLHPALLGLFTLASLRGTGTLAQGELMRFYAEAVCYPTALLPSQGVRWTPVSESSALATVDDGGVAVSLTFTFGADGLIESVRAEARGRTVGGQIVMRPWEGRWFDYRVQAGMRVPMAGEVAWLLPPEEGGRKPYWRGSTTLLRYEFAPKWP</sequence>
<dbReference type="EMBL" id="CP027669">
    <property type="protein sequence ID" value="AVO42471.1"/>
    <property type="molecule type" value="Genomic_DNA"/>
</dbReference>
<proteinExistence type="predicted"/>
<evidence type="ECO:0000256" key="1">
    <source>
        <dbReference type="SAM" id="Phobius"/>
    </source>
</evidence>
<organism evidence="2 3">
    <name type="scientific">Simplicispira suum</name>
    <dbReference type="NCBI Taxonomy" id="2109915"/>
    <lineage>
        <taxon>Bacteria</taxon>
        <taxon>Pseudomonadati</taxon>
        <taxon>Pseudomonadota</taxon>
        <taxon>Betaproteobacteria</taxon>
        <taxon>Burkholderiales</taxon>
        <taxon>Comamonadaceae</taxon>
        <taxon>Simplicispira</taxon>
    </lineage>
</organism>
<keyword evidence="1" id="KW-1133">Transmembrane helix</keyword>
<dbReference type="Pfam" id="PF21900">
    <property type="entry name" value="DUF6920"/>
    <property type="match status" value="1"/>
</dbReference>
<feature type="transmembrane region" description="Helical" evidence="1">
    <location>
        <begin position="6"/>
        <end position="27"/>
    </location>
</feature>
<dbReference type="AlphaFoldDB" id="A0A2S0N3C3"/>
<keyword evidence="1" id="KW-0472">Membrane</keyword>
<dbReference type="KEGG" id="simp:C6571_15290"/>
<evidence type="ECO:0000313" key="3">
    <source>
        <dbReference type="Proteomes" id="UP000239326"/>
    </source>
</evidence>
<dbReference type="RefSeq" id="WP_106447448.1">
    <property type="nucleotide sequence ID" value="NZ_CP027669.1"/>
</dbReference>
<dbReference type="OrthoDB" id="3671061at2"/>
<keyword evidence="1" id="KW-0812">Transmembrane</keyword>
<keyword evidence="3" id="KW-1185">Reference proteome</keyword>